<dbReference type="PROSITE" id="PS00675">
    <property type="entry name" value="SIGMA54_INTERACT_1"/>
    <property type="match status" value="1"/>
</dbReference>
<dbReference type="Gene3D" id="3.30.450.20">
    <property type="entry name" value="PAS domain"/>
    <property type="match status" value="1"/>
</dbReference>
<dbReference type="SUPFAM" id="SSF52540">
    <property type="entry name" value="P-loop containing nucleoside triphosphate hydrolases"/>
    <property type="match status" value="1"/>
</dbReference>
<proteinExistence type="predicted"/>
<keyword evidence="4" id="KW-0804">Transcription</keyword>
<dbReference type="SUPFAM" id="SSF46689">
    <property type="entry name" value="Homeodomain-like"/>
    <property type="match status" value="1"/>
</dbReference>
<dbReference type="CDD" id="cd00130">
    <property type="entry name" value="PAS"/>
    <property type="match status" value="1"/>
</dbReference>
<dbReference type="InterPro" id="IPR035965">
    <property type="entry name" value="PAS-like_dom_sf"/>
</dbReference>
<organism evidence="7 8">
    <name type="scientific">Propionivibrio dicarboxylicus</name>
    <dbReference type="NCBI Taxonomy" id="83767"/>
    <lineage>
        <taxon>Bacteria</taxon>
        <taxon>Pseudomonadati</taxon>
        <taxon>Pseudomonadota</taxon>
        <taxon>Betaproteobacteria</taxon>
        <taxon>Rhodocyclales</taxon>
        <taxon>Rhodocyclaceae</taxon>
        <taxon>Propionivibrio</taxon>
    </lineage>
</organism>
<feature type="domain" description="PAS" evidence="6">
    <location>
        <begin position="153"/>
        <end position="204"/>
    </location>
</feature>
<dbReference type="GO" id="GO:0043565">
    <property type="term" value="F:sequence-specific DNA binding"/>
    <property type="evidence" value="ECO:0007669"/>
    <property type="project" value="InterPro"/>
</dbReference>
<evidence type="ECO:0000313" key="7">
    <source>
        <dbReference type="EMBL" id="SDI55467.1"/>
    </source>
</evidence>
<dbReference type="Gene3D" id="1.10.10.60">
    <property type="entry name" value="Homeodomain-like"/>
    <property type="match status" value="1"/>
</dbReference>
<dbReference type="Gene3D" id="3.40.50.300">
    <property type="entry name" value="P-loop containing nucleotide triphosphate hydrolases"/>
    <property type="match status" value="1"/>
</dbReference>
<dbReference type="SUPFAM" id="SSF55785">
    <property type="entry name" value="PYP-like sensor domain (PAS domain)"/>
    <property type="match status" value="1"/>
</dbReference>
<dbReference type="InterPro" id="IPR009057">
    <property type="entry name" value="Homeodomain-like_sf"/>
</dbReference>
<dbReference type="GO" id="GO:0006355">
    <property type="term" value="P:regulation of DNA-templated transcription"/>
    <property type="evidence" value="ECO:0007669"/>
    <property type="project" value="InterPro"/>
</dbReference>
<dbReference type="InterPro" id="IPR002078">
    <property type="entry name" value="Sigma_54_int"/>
</dbReference>
<dbReference type="Gene3D" id="1.10.8.60">
    <property type="match status" value="1"/>
</dbReference>
<gene>
    <name evidence="7" type="ORF">SAMN05660652_03650</name>
</gene>
<dbReference type="InterPro" id="IPR025662">
    <property type="entry name" value="Sigma_54_int_dom_ATP-bd_1"/>
</dbReference>
<dbReference type="SMART" id="SM00382">
    <property type="entry name" value="AAA"/>
    <property type="match status" value="1"/>
</dbReference>
<dbReference type="Proteomes" id="UP000198607">
    <property type="component" value="Unassembled WGS sequence"/>
</dbReference>
<dbReference type="PANTHER" id="PTHR32071">
    <property type="entry name" value="TRANSCRIPTIONAL REGULATORY PROTEIN"/>
    <property type="match status" value="1"/>
</dbReference>
<accession>A0A1G8LJ22</accession>
<evidence type="ECO:0000256" key="2">
    <source>
        <dbReference type="ARBA" id="ARBA00022840"/>
    </source>
</evidence>
<keyword evidence="8" id="KW-1185">Reference proteome</keyword>
<evidence type="ECO:0000256" key="1">
    <source>
        <dbReference type="ARBA" id="ARBA00022741"/>
    </source>
</evidence>
<dbReference type="Pfam" id="PF02954">
    <property type="entry name" value="HTH_8"/>
    <property type="match status" value="1"/>
</dbReference>
<evidence type="ECO:0000256" key="3">
    <source>
        <dbReference type="ARBA" id="ARBA00023015"/>
    </source>
</evidence>
<evidence type="ECO:0000259" key="5">
    <source>
        <dbReference type="PROSITE" id="PS50045"/>
    </source>
</evidence>
<dbReference type="InterPro" id="IPR027417">
    <property type="entry name" value="P-loop_NTPase"/>
</dbReference>
<feature type="domain" description="Sigma-54 factor interaction" evidence="5">
    <location>
        <begin position="280"/>
        <end position="510"/>
    </location>
</feature>
<dbReference type="SMART" id="SM00091">
    <property type="entry name" value="PAS"/>
    <property type="match status" value="1"/>
</dbReference>
<dbReference type="Pfam" id="PF00158">
    <property type="entry name" value="Sigma54_activat"/>
    <property type="match status" value="1"/>
</dbReference>
<dbReference type="CDD" id="cd00009">
    <property type="entry name" value="AAA"/>
    <property type="match status" value="1"/>
</dbReference>
<name>A0A1G8LJ22_9RHOO</name>
<dbReference type="InterPro" id="IPR000014">
    <property type="entry name" value="PAS"/>
</dbReference>
<dbReference type="PROSITE" id="PS00676">
    <property type="entry name" value="SIGMA54_INTERACT_2"/>
    <property type="match status" value="1"/>
</dbReference>
<dbReference type="NCBIfam" id="TIGR00229">
    <property type="entry name" value="sensory_box"/>
    <property type="match status" value="1"/>
</dbReference>
<dbReference type="Pfam" id="PF25601">
    <property type="entry name" value="AAA_lid_14"/>
    <property type="match status" value="1"/>
</dbReference>
<reference evidence="7 8" key="1">
    <citation type="submission" date="2016-10" db="EMBL/GenBank/DDBJ databases">
        <authorList>
            <person name="de Groot N.N."/>
        </authorList>
    </citation>
    <scope>NUCLEOTIDE SEQUENCE [LARGE SCALE GENOMIC DNA]</scope>
    <source>
        <strain evidence="7 8">DSM 5885</strain>
    </source>
</reference>
<sequence>MAGLFDIRDAVQQISEAIASVLDIDVIISDADYQLVGDTKKHYKLEVKEIKDVYVIGNVIKTGVTQVVPGKLESEQCATCSIQDNCNLEAMLCVPIEYEDKRLGAIGLIAITEASRVRLLENQKNLIEFTRRMSELIVSKLLEQEAKTKLTVARNQLVSIMDSIDEGIVAADEDGRIVYVNSVLEDVLRTTRAELIDRRLTEVFSVACIGALIDKGSEFSNIELRIGRPGFEVHALISGRPVVLEDKNAGSIIVLKKMEDVYRVINNLTNTALSTSFEQIVGESASMLRLKDTALRVAGGDSSILITGESGTGKELFARAIHHASPRSKHPFIAINCAAMPESLIESELFGYEDGSFTGASRGGRPGKFQLANGGTIFLDEIGDMPLHLQPKLLRVLQEKTVEKLGGHKSVAVDVRLIAATNKDLEGMVDRGEFREDLFYRINVIPLHIPPLRSRPGDVRLLMGNLLRQYNAKLNKKIKGFTADAESVLLAYRWKGNVRELANVIEYAINMEPSAYITTNSLPFKIREREAVPAPVPSAALHVAEKELIRNTLAEFGMTVTGKRRAAEALGISLSTLYRKLKEMSLDRA</sequence>
<evidence type="ECO:0000259" key="6">
    <source>
        <dbReference type="PROSITE" id="PS50112"/>
    </source>
</evidence>
<evidence type="ECO:0000313" key="8">
    <source>
        <dbReference type="Proteomes" id="UP000198607"/>
    </source>
</evidence>
<dbReference type="EMBL" id="FNCY01000021">
    <property type="protein sequence ID" value="SDI55467.1"/>
    <property type="molecule type" value="Genomic_DNA"/>
</dbReference>
<dbReference type="Pfam" id="PF00989">
    <property type="entry name" value="PAS"/>
    <property type="match status" value="1"/>
</dbReference>
<dbReference type="PROSITE" id="PS50045">
    <property type="entry name" value="SIGMA54_INTERACT_4"/>
    <property type="match status" value="1"/>
</dbReference>
<keyword evidence="2" id="KW-0067">ATP-binding</keyword>
<dbReference type="PANTHER" id="PTHR32071:SF57">
    <property type="entry name" value="C4-DICARBOXYLATE TRANSPORT TRANSCRIPTIONAL REGULATORY PROTEIN DCTD"/>
    <property type="match status" value="1"/>
</dbReference>
<dbReference type="InterPro" id="IPR002197">
    <property type="entry name" value="HTH_Fis"/>
</dbReference>
<keyword evidence="1" id="KW-0547">Nucleotide-binding</keyword>
<dbReference type="GO" id="GO:0005524">
    <property type="term" value="F:ATP binding"/>
    <property type="evidence" value="ECO:0007669"/>
    <property type="project" value="UniProtKB-KW"/>
</dbReference>
<dbReference type="InterPro" id="IPR013767">
    <property type="entry name" value="PAS_fold"/>
</dbReference>
<dbReference type="FunFam" id="3.40.50.300:FF:000006">
    <property type="entry name" value="DNA-binding transcriptional regulator NtrC"/>
    <property type="match status" value="1"/>
</dbReference>
<dbReference type="InterPro" id="IPR058031">
    <property type="entry name" value="AAA_lid_NorR"/>
</dbReference>
<dbReference type="PROSITE" id="PS50112">
    <property type="entry name" value="PAS"/>
    <property type="match status" value="1"/>
</dbReference>
<protein>
    <submittedName>
        <fullName evidence="7">PAS domain S-box-containing protein</fullName>
    </submittedName>
</protein>
<dbReference type="InterPro" id="IPR025943">
    <property type="entry name" value="Sigma_54_int_dom_ATP-bd_2"/>
</dbReference>
<keyword evidence="3" id="KW-0805">Transcription regulation</keyword>
<dbReference type="STRING" id="83767.SAMN05660652_03650"/>
<evidence type="ECO:0000256" key="4">
    <source>
        <dbReference type="ARBA" id="ARBA00023163"/>
    </source>
</evidence>
<dbReference type="InterPro" id="IPR003593">
    <property type="entry name" value="AAA+_ATPase"/>
</dbReference>
<dbReference type="AlphaFoldDB" id="A0A1G8LJ22"/>